<dbReference type="OrthoDB" id="1081881at2"/>
<feature type="transmembrane region" description="Helical" evidence="1">
    <location>
        <begin position="164"/>
        <end position="193"/>
    </location>
</feature>
<dbReference type="RefSeq" id="WP_076391041.1">
    <property type="nucleotide sequence ID" value="NZ_FTOV01000003.1"/>
</dbReference>
<feature type="transmembrane region" description="Helical" evidence="1">
    <location>
        <begin position="280"/>
        <end position="301"/>
    </location>
</feature>
<keyword evidence="1" id="KW-0812">Transmembrane</keyword>
<feature type="transmembrane region" description="Helical" evidence="1">
    <location>
        <begin position="81"/>
        <end position="102"/>
    </location>
</feature>
<feature type="transmembrane region" description="Helical" evidence="1">
    <location>
        <begin position="7"/>
        <end position="28"/>
    </location>
</feature>
<feature type="transmembrane region" description="Helical" evidence="1">
    <location>
        <begin position="245"/>
        <end position="268"/>
    </location>
</feature>
<dbReference type="Proteomes" id="UP000185781">
    <property type="component" value="Unassembled WGS sequence"/>
</dbReference>
<dbReference type="EMBL" id="FTOV01000003">
    <property type="protein sequence ID" value="SIS82287.1"/>
    <property type="molecule type" value="Genomic_DNA"/>
</dbReference>
<accession>A0A1N7M874</accession>
<dbReference type="Pfam" id="PF19528">
    <property type="entry name" value="DUF6056"/>
    <property type="match status" value="1"/>
</dbReference>
<evidence type="ECO:0000313" key="3">
    <source>
        <dbReference type="Proteomes" id="UP000185781"/>
    </source>
</evidence>
<feature type="transmembrane region" description="Helical" evidence="1">
    <location>
        <begin position="114"/>
        <end position="133"/>
    </location>
</feature>
<evidence type="ECO:0000256" key="1">
    <source>
        <dbReference type="SAM" id="Phobius"/>
    </source>
</evidence>
<dbReference type="InterPro" id="IPR045691">
    <property type="entry name" value="DUF6056"/>
</dbReference>
<name>A0A1N7M874_9FLAO</name>
<keyword evidence="1" id="KW-1133">Transmembrane helix</keyword>
<feature type="transmembrane region" description="Helical" evidence="1">
    <location>
        <begin position="205"/>
        <end position="224"/>
    </location>
</feature>
<proteinExistence type="predicted"/>
<sequence>MKTVQNITLFLSVLLLIGLVYFSFFNVYQTDDYIYSYGTKKLGFLGNVCDFYMHWGGRYFGYTINMLNPVSKDPFNILPKIYPVFLLISFLTVIILNFRLYFNYSFAEALRKSLLLFFIYTVGLISLPEHYFWITGSNVYFLPVILSGLLFFFYGKFQQSHKKWWFFLSTVIIFILMGANEIIALLLLGALSFIGFEKPSKENKILLAIGIIGFLISFLAPGNFNRMVKSDDAFYWIWTKRAAFFTFNFGYIFTKTIFLIPLFTALFFEELTALKSKVKFTKAFLIWMISLLPLMFLGYLINIVGRQNDNIVIFFLSTFSFILLYKKENLKRFWWISFLVIFLPETDFFNKNYSGFNIDYNMNNFVKEIFVTDLKEYDKEIKDRITVIQNSKEDSLKIDKIREVPKILYFDELSSAKEEKKYVNDQLEKYFNKKSIVVK</sequence>
<dbReference type="STRING" id="373672.SAMN05421785_10325"/>
<evidence type="ECO:0000313" key="2">
    <source>
        <dbReference type="EMBL" id="SIS82287.1"/>
    </source>
</evidence>
<reference evidence="2 3" key="1">
    <citation type="submission" date="2017-01" db="EMBL/GenBank/DDBJ databases">
        <authorList>
            <person name="Mah S.A."/>
            <person name="Swanson W.J."/>
            <person name="Moy G.W."/>
            <person name="Vacquier V.D."/>
        </authorList>
    </citation>
    <scope>NUCLEOTIDE SEQUENCE [LARGE SCALE GENOMIC DNA]</scope>
    <source>
        <strain evidence="2 3">DSM 18014</strain>
    </source>
</reference>
<organism evidence="2 3">
    <name type="scientific">Chryseobacterium gambrini</name>
    <dbReference type="NCBI Taxonomy" id="373672"/>
    <lineage>
        <taxon>Bacteria</taxon>
        <taxon>Pseudomonadati</taxon>
        <taxon>Bacteroidota</taxon>
        <taxon>Flavobacteriia</taxon>
        <taxon>Flavobacteriales</taxon>
        <taxon>Weeksellaceae</taxon>
        <taxon>Chryseobacterium group</taxon>
        <taxon>Chryseobacterium</taxon>
    </lineage>
</organism>
<keyword evidence="1" id="KW-0472">Membrane</keyword>
<feature type="transmembrane region" description="Helical" evidence="1">
    <location>
        <begin position="139"/>
        <end position="157"/>
    </location>
</feature>
<gene>
    <name evidence="2" type="ORF">SAMN05421785_10325</name>
</gene>
<dbReference type="AlphaFoldDB" id="A0A1N7M874"/>
<protein>
    <submittedName>
        <fullName evidence="2">Uncharacterized protein</fullName>
    </submittedName>
</protein>